<evidence type="ECO:0000256" key="2">
    <source>
        <dbReference type="ARBA" id="ARBA00023043"/>
    </source>
</evidence>
<evidence type="ECO:0000313" key="5">
    <source>
        <dbReference type="EMBL" id="KAL2059815.1"/>
    </source>
</evidence>
<feature type="repeat" description="ANK" evidence="3">
    <location>
        <begin position="1487"/>
        <end position="1519"/>
    </location>
</feature>
<feature type="repeat" description="ANK" evidence="3">
    <location>
        <begin position="295"/>
        <end position="322"/>
    </location>
</feature>
<feature type="repeat" description="ANK" evidence="3">
    <location>
        <begin position="1039"/>
        <end position="1071"/>
    </location>
</feature>
<feature type="compositionally biased region" description="Acidic residues" evidence="4">
    <location>
        <begin position="1571"/>
        <end position="1581"/>
    </location>
</feature>
<feature type="repeat" description="ANK" evidence="3">
    <location>
        <begin position="1415"/>
        <end position="1447"/>
    </location>
</feature>
<feature type="repeat" description="ANK" evidence="3">
    <location>
        <begin position="259"/>
        <end position="294"/>
    </location>
</feature>
<feature type="repeat" description="ANK" evidence="3">
    <location>
        <begin position="866"/>
        <end position="887"/>
    </location>
</feature>
<feature type="region of interest" description="Disordered" evidence="4">
    <location>
        <begin position="1558"/>
        <end position="1581"/>
    </location>
</feature>
<feature type="repeat" description="ANK" evidence="3">
    <location>
        <begin position="336"/>
        <end position="368"/>
    </location>
</feature>
<feature type="repeat" description="ANK" evidence="3">
    <location>
        <begin position="225"/>
        <end position="258"/>
    </location>
</feature>
<feature type="repeat" description="ANK" evidence="3">
    <location>
        <begin position="441"/>
        <end position="473"/>
    </location>
</feature>
<feature type="repeat" description="ANK" evidence="3">
    <location>
        <begin position="1276"/>
        <end position="1308"/>
    </location>
</feature>
<name>A0ABR4BPY0_9HELO</name>
<dbReference type="Pfam" id="PF00023">
    <property type="entry name" value="Ank"/>
    <property type="match status" value="6"/>
</dbReference>
<dbReference type="PANTHER" id="PTHR24198">
    <property type="entry name" value="ANKYRIN REPEAT AND PROTEIN KINASE DOMAIN-CONTAINING PROTEIN"/>
    <property type="match status" value="1"/>
</dbReference>
<keyword evidence="1" id="KW-0677">Repeat</keyword>
<dbReference type="Gene3D" id="1.25.40.20">
    <property type="entry name" value="Ankyrin repeat-containing domain"/>
    <property type="match status" value="7"/>
</dbReference>
<keyword evidence="2 3" id="KW-0040">ANK repeat</keyword>
<dbReference type="PANTHER" id="PTHR24198:SF165">
    <property type="entry name" value="ANKYRIN REPEAT-CONTAINING PROTEIN-RELATED"/>
    <property type="match status" value="1"/>
</dbReference>
<evidence type="ECO:0000313" key="6">
    <source>
        <dbReference type="Proteomes" id="UP001595075"/>
    </source>
</evidence>
<dbReference type="EMBL" id="JAZHXI010000026">
    <property type="protein sequence ID" value="KAL2059815.1"/>
    <property type="molecule type" value="Genomic_DNA"/>
</dbReference>
<accession>A0ABR4BPY0</accession>
<evidence type="ECO:0000256" key="4">
    <source>
        <dbReference type="SAM" id="MobiDB-lite"/>
    </source>
</evidence>
<evidence type="ECO:0000256" key="3">
    <source>
        <dbReference type="PROSITE-ProRule" id="PRU00023"/>
    </source>
</evidence>
<dbReference type="SUPFAM" id="SSF48403">
    <property type="entry name" value="Ankyrin repeat"/>
    <property type="match status" value="4"/>
</dbReference>
<dbReference type="InterPro" id="IPR002110">
    <property type="entry name" value="Ankyrin_rpt"/>
</dbReference>
<proteinExistence type="predicted"/>
<feature type="repeat" description="ANK" evidence="3">
    <location>
        <begin position="90"/>
        <end position="122"/>
    </location>
</feature>
<keyword evidence="6" id="KW-1185">Reference proteome</keyword>
<feature type="repeat" description="ANK" evidence="3">
    <location>
        <begin position="156"/>
        <end position="188"/>
    </location>
</feature>
<dbReference type="Proteomes" id="UP001595075">
    <property type="component" value="Unassembled WGS sequence"/>
</dbReference>
<dbReference type="Pfam" id="PF12796">
    <property type="entry name" value="Ank_2"/>
    <property type="match status" value="9"/>
</dbReference>
<gene>
    <name evidence="5" type="ORF">VTL71DRAFT_10199</name>
</gene>
<protein>
    <submittedName>
        <fullName evidence="5">Uncharacterized protein</fullName>
    </submittedName>
</protein>
<sequence length="1648" mass="179700">MAAEDGLQEMVEKLVRHGANLQIRSSDSSTAAAIAFRKGYGEIYRLLLDEESQEIDSGITELDQAIIDGDIEKVRQLRVQRSFLTMPDNRGSTPLHRAARAGSSEVLRLLLENTLDPDIRDDDLMTPLHIAAKHGRRDAVEILIGRNANRNSTCADKSTPLHQAALAGNKIIVDRLLDAGADQTLMDHSDRTALFCASSLGFEKIVESLLRKASTSKIELVGDDEARLPIHIAAKNGHKSAVRTLFKRNSASIEIQDHNGSTPLSLASWGTSKNHAETVKLLAENGANIAHKQRNGSTPMILAAENGNVQSMGFLLGKGCDLPGQVSVNVDERNLGRSTALSLAAKNGHEDAVLLLLSHGAQELSKREDPGRRDPLSWAAGHDMVEAVSKLEPISNILADDSDNTPLSWAARYGHTAVVTQLLLPRDQTPLRSEVNSVDSSKRTPLSWAAGAGHKDVVQVLLSHGADQNIRGINTASPIVWAAKGGHLDVLKILLSEDPPEETKLSEDGGSLLLVAAAHGEADIVSFLLEQSSLDIDRPDRNGRTPLIHAAFGGYEDVAAMLLHHRADVHQKTNNTGATALTAASHWGFLNFIKLLLAYDSSTLEVTTREECGTPLYMAVLGGQYEIVKFLLQRGCSVEECSIDSDTLAHVAARGGHFLVLKALLDHAGHLLDVRNASRETPLIVAARHSHELCVVVILEACRKYEIPPSRLLVLDSQNRSVLAAAAEGGSAKIVELLLEIDPTKSDTIRSLDHKGYTPLMYAMKGDHAEVILLLLRHCPETINQRIPKYGTTLLIGAATSGHEEILRMALECPGVDRYAKDKAGCNSLWHAVNAGHFRSVRVLLSDERGKPHLRKVWINQLDVVTGCSPLHLAVHTGFLEIVELLLVDTDLEVNKAGPTGMTAFLTAVIAGDELVVRRLANNPAIDTTVTDCNGFTALMLACQYRHLKVVRFLLNEQSDHPIAIDAADRKMRTALCHAARAREPAIVKLLLDSNASVNKRVPPSGRNPLMLAIESGCVGVVQMLITHGGLDLNATDDNGYTVLTLAAVKNHGNIVRLLLKEGADPNVRSTRSQRTPLMEAAYAGSAAAIRELLLCPAMDFSCVNDANRTATWFIINGPVYENQTSWSTSEQYLPIEEIFLEFEHSKLNVNEIDIEGVTPLILLAGRPSKHLQVRRLLELGADLKYQSLMDRTSAFHAAATGLQVRSLNELLEFSMGDNMFDSKDLDNATALSYAAGNYDYINTTYSGAGTEGERYRAVRILLDRKPEINSITRKLKASPLMFASRLGLEHVVGLLLDHGADVRLRDRSYHTALSLAIGLGHIDTVLRLLDAGAPYDTKSKTGATLLISAAKSGYLRIVRLFLEPKYLQSANHRDRSGRTALSYAASFNHLSVVHYLLDRQNPPEAPIIDTLDRQDQTALVWACKGGNRTILGVLIARGANFRCLDRNKRMPLSHAAENGKIDIARQLLLEETESELPKIINWSDDSGRTALSWAAEAGQIEVTRMLLEWGANATLNDKKNQTPHLLAKDKGHKKVAKILEVYTAGATLQDLDAMAGCEDSESKRGSSRDDENDNALIDEDEDEMFSSNDVSLTISEDLTLVEKDSTPSSFLVESSPALEPAPTSAKCVKTRGLLMTCEKLPLRRLSC</sequence>
<feature type="repeat" description="ANK" evidence="3">
    <location>
        <begin position="542"/>
        <end position="574"/>
    </location>
</feature>
<feature type="repeat" description="ANK" evidence="3">
    <location>
        <begin position="611"/>
        <end position="643"/>
    </location>
</feature>
<evidence type="ECO:0000256" key="1">
    <source>
        <dbReference type="ARBA" id="ARBA00022737"/>
    </source>
</evidence>
<dbReference type="PROSITE" id="PS50088">
    <property type="entry name" value="ANK_REPEAT"/>
    <property type="match status" value="19"/>
</dbReference>
<dbReference type="InterPro" id="IPR036770">
    <property type="entry name" value="Ankyrin_rpt-contain_sf"/>
</dbReference>
<feature type="compositionally biased region" description="Basic and acidic residues" evidence="4">
    <location>
        <begin position="1561"/>
        <end position="1570"/>
    </location>
</feature>
<dbReference type="PROSITE" id="PS50297">
    <property type="entry name" value="ANK_REP_REGION"/>
    <property type="match status" value="14"/>
</dbReference>
<feature type="repeat" description="ANK" evidence="3">
    <location>
        <begin position="1309"/>
        <end position="1341"/>
    </location>
</feature>
<comment type="caution">
    <text evidence="5">The sequence shown here is derived from an EMBL/GenBank/DDBJ whole genome shotgun (WGS) entry which is preliminary data.</text>
</comment>
<reference evidence="5 6" key="1">
    <citation type="journal article" date="2024" name="Commun. Biol.">
        <title>Comparative genomic analysis of thermophilic fungi reveals convergent evolutionary adaptations and gene losses.</title>
        <authorList>
            <person name="Steindorff A.S."/>
            <person name="Aguilar-Pontes M.V."/>
            <person name="Robinson A.J."/>
            <person name="Andreopoulos B."/>
            <person name="LaButti K."/>
            <person name="Kuo A."/>
            <person name="Mondo S."/>
            <person name="Riley R."/>
            <person name="Otillar R."/>
            <person name="Haridas S."/>
            <person name="Lipzen A."/>
            <person name="Grimwood J."/>
            <person name="Schmutz J."/>
            <person name="Clum A."/>
            <person name="Reid I.D."/>
            <person name="Moisan M.C."/>
            <person name="Butler G."/>
            <person name="Nguyen T.T.M."/>
            <person name="Dewar K."/>
            <person name="Conant G."/>
            <person name="Drula E."/>
            <person name="Henrissat B."/>
            <person name="Hansel C."/>
            <person name="Singer S."/>
            <person name="Hutchinson M.I."/>
            <person name="de Vries R.P."/>
            <person name="Natvig D.O."/>
            <person name="Powell A.J."/>
            <person name="Tsang A."/>
            <person name="Grigoriev I.V."/>
        </authorList>
    </citation>
    <scope>NUCLEOTIDE SEQUENCE [LARGE SCALE GENOMIC DNA]</scope>
    <source>
        <strain evidence="5 6">CBS 494.80</strain>
    </source>
</reference>
<dbReference type="PRINTS" id="PR01415">
    <property type="entry name" value="ANKYRIN"/>
</dbReference>
<feature type="repeat" description="ANK" evidence="3">
    <location>
        <begin position="1"/>
        <end position="26"/>
    </location>
</feature>
<feature type="repeat" description="ANK" evidence="3">
    <location>
        <begin position="1005"/>
        <end position="1038"/>
    </location>
</feature>
<feature type="repeat" description="ANK" evidence="3">
    <location>
        <begin position="123"/>
        <end position="155"/>
    </location>
</feature>
<organism evidence="5 6">
    <name type="scientific">Oculimacula yallundae</name>
    <dbReference type="NCBI Taxonomy" id="86028"/>
    <lineage>
        <taxon>Eukaryota</taxon>
        <taxon>Fungi</taxon>
        <taxon>Dikarya</taxon>
        <taxon>Ascomycota</taxon>
        <taxon>Pezizomycotina</taxon>
        <taxon>Leotiomycetes</taxon>
        <taxon>Helotiales</taxon>
        <taxon>Ploettnerulaceae</taxon>
        <taxon>Oculimacula</taxon>
    </lineage>
</organism>
<dbReference type="SMART" id="SM00248">
    <property type="entry name" value="ANK"/>
    <property type="match status" value="39"/>
</dbReference>
<feature type="repeat" description="ANK" evidence="3">
    <location>
        <begin position="934"/>
        <end position="960"/>
    </location>
</feature>